<dbReference type="SUPFAM" id="SSF52540">
    <property type="entry name" value="P-loop containing nucleoside triphosphate hydrolases"/>
    <property type="match status" value="2"/>
</dbReference>
<reference evidence="1" key="1">
    <citation type="submission" date="2019-11" db="EMBL/GenBank/DDBJ databases">
        <authorList>
            <person name="Li J."/>
        </authorList>
    </citation>
    <scope>NUCLEOTIDE SEQUENCE</scope>
    <source>
        <strain evidence="1">B6B</strain>
    </source>
</reference>
<dbReference type="RefSeq" id="WP_338079311.1">
    <property type="nucleotide sequence ID" value="NZ_WJNG01000006.1"/>
</dbReference>
<keyword evidence="2" id="KW-1185">Reference proteome</keyword>
<dbReference type="Proteomes" id="UP000799092">
    <property type="component" value="Unassembled WGS sequence"/>
</dbReference>
<dbReference type="AlphaFoldDB" id="A0A6A8DII4"/>
<proteinExistence type="predicted"/>
<comment type="caution">
    <text evidence="1">The sequence shown here is derived from an EMBL/GenBank/DDBJ whole genome shotgun (WGS) entry which is preliminary data.</text>
</comment>
<dbReference type="EMBL" id="WJNG01000006">
    <property type="protein sequence ID" value="MRH42737.1"/>
    <property type="molecule type" value="Genomic_DNA"/>
</dbReference>
<evidence type="ECO:0000313" key="2">
    <source>
        <dbReference type="Proteomes" id="UP000799092"/>
    </source>
</evidence>
<sequence length="366" mass="40998">MTENSINYFCGGNTAKGFYGLYESNMEGLETVYILKGGPGNGKSTLIKKLADVWGDKGYHLELIHCASDNDTLDGLIIPELLFGIFDGTAPHVLEPTAPGAVEQYVNLGTAWDLSKLKIKQQEIIDFQQTIGTVNRTAYESFTDGLRIHDDLEEIYISEMNFDKANAVANDLIDKIFVGKQSQADNSKTRHRFFGASTPAGVIDFIPNITADLSKRYFIKGRAGTGKSTLLKKVAAAAEERGFDVEMYHCGFDPESIDMVVVRELKVCVFDSTDPHEYFPSRHGDEIVDLYEKTVTPGTDEKYEAEITDVTKRYKKRMKDGILYLEEAKVLHDQLEKIYVDAVDFSVIDGIFEDINKAVEHQEKKV</sequence>
<organism evidence="1 2">
    <name type="scientific">Aquibacillus halophilus</name>
    <dbReference type="NCBI Taxonomy" id="930132"/>
    <lineage>
        <taxon>Bacteria</taxon>
        <taxon>Bacillati</taxon>
        <taxon>Bacillota</taxon>
        <taxon>Bacilli</taxon>
        <taxon>Bacillales</taxon>
        <taxon>Bacillaceae</taxon>
        <taxon>Aquibacillus</taxon>
    </lineage>
</organism>
<name>A0A6A8DII4_9BACI</name>
<dbReference type="InterPro" id="IPR027417">
    <property type="entry name" value="P-loop_NTPase"/>
</dbReference>
<dbReference type="Gene3D" id="3.40.50.300">
    <property type="entry name" value="P-loop containing nucleotide triphosphate hydrolases"/>
    <property type="match status" value="1"/>
</dbReference>
<evidence type="ECO:0008006" key="3">
    <source>
        <dbReference type="Google" id="ProtNLM"/>
    </source>
</evidence>
<gene>
    <name evidence="1" type="ORF">GH741_08555</name>
</gene>
<protein>
    <recommendedName>
        <fullName evidence="3">ATPase</fullName>
    </recommendedName>
</protein>
<accession>A0A6A8DII4</accession>
<evidence type="ECO:0000313" key="1">
    <source>
        <dbReference type="EMBL" id="MRH42737.1"/>
    </source>
</evidence>